<keyword evidence="3" id="KW-1185">Reference proteome</keyword>
<keyword evidence="1" id="KW-0812">Transmembrane</keyword>
<evidence type="ECO:0000313" key="3">
    <source>
        <dbReference type="Proteomes" id="UP000001488"/>
    </source>
</evidence>
<name>C5A655_THEGJ</name>
<dbReference type="KEGG" id="tga:TGAM_1215"/>
<accession>C5A655</accession>
<protein>
    <submittedName>
        <fullName evidence="2">Uncharacterized protein</fullName>
    </submittedName>
</protein>
<dbReference type="EMBL" id="CP001398">
    <property type="protein sequence ID" value="ACS33717.1"/>
    <property type="molecule type" value="Genomic_DNA"/>
</dbReference>
<dbReference type="STRING" id="593117.TGAM_1215"/>
<dbReference type="RefSeq" id="WP_015858829.1">
    <property type="nucleotide sequence ID" value="NC_012804.1"/>
</dbReference>
<dbReference type="Proteomes" id="UP000001488">
    <property type="component" value="Chromosome"/>
</dbReference>
<dbReference type="PATRIC" id="fig|593117.10.peg.1214"/>
<feature type="transmembrane region" description="Helical" evidence="1">
    <location>
        <begin position="6"/>
        <end position="26"/>
    </location>
</feature>
<reference evidence="2 3" key="1">
    <citation type="journal article" date="2007" name="Genome Biol.">
        <title>Genome analysis and genome-wide proteomics of Thermococcus gammatolerans, the most radioresistant organism known amongst the Archaea.</title>
        <authorList>
            <person name="Zivanovic Y."/>
            <person name="Armengaud J."/>
            <person name="Lagorce A."/>
            <person name="Leplat C."/>
            <person name="Guerin P."/>
            <person name="Dutertre M."/>
            <person name="Anthouard V."/>
            <person name="Forterre P."/>
            <person name="Wincker P."/>
            <person name="Confalonieri F."/>
        </authorList>
    </citation>
    <scope>NUCLEOTIDE SEQUENCE [LARGE SCALE GENOMIC DNA]</scope>
    <source>
        <strain evidence="3">DSM 15229 / JCM 11827 / EJ3</strain>
    </source>
</reference>
<feature type="transmembrane region" description="Helical" evidence="1">
    <location>
        <begin position="64"/>
        <end position="81"/>
    </location>
</feature>
<sequence length="202" mass="22353">MLEYNLLMSITGPLVLVGIILMWDLTRKVEKLRLGTRGLSLLILIGGILTAIGFVAYACRTTHSWEAFLVMFGPVLIAYTLSESGLVQPKLEMLVQATVMVASIGISARKSHYAIMMFSALSILLMIDAVAFYRYIPQPHGKIARISAWLFVAFTLVNAVNYGSLIAFAMYFLSIVLWVGTLLGLELYLTRIDVDRSGQKAL</sequence>
<dbReference type="eggNOG" id="arCOG10061">
    <property type="taxonomic scope" value="Archaea"/>
</dbReference>
<feature type="transmembrane region" description="Helical" evidence="1">
    <location>
        <begin position="38"/>
        <end position="58"/>
    </location>
</feature>
<keyword evidence="1" id="KW-1133">Transmembrane helix</keyword>
<feature type="transmembrane region" description="Helical" evidence="1">
    <location>
        <begin position="168"/>
        <end position="189"/>
    </location>
</feature>
<dbReference type="GeneID" id="7987861"/>
<dbReference type="AlphaFoldDB" id="C5A655"/>
<proteinExistence type="predicted"/>
<organism evidence="2 3">
    <name type="scientific">Thermococcus gammatolerans (strain DSM 15229 / JCM 11827 / EJ3)</name>
    <dbReference type="NCBI Taxonomy" id="593117"/>
    <lineage>
        <taxon>Archaea</taxon>
        <taxon>Methanobacteriati</taxon>
        <taxon>Methanobacteriota</taxon>
        <taxon>Thermococci</taxon>
        <taxon>Thermococcales</taxon>
        <taxon>Thermococcaceae</taxon>
        <taxon>Thermococcus</taxon>
    </lineage>
</organism>
<dbReference type="PaxDb" id="593117-TGAM_1215"/>
<dbReference type="HOGENOM" id="CLU_1412435_0_0_2"/>
<keyword evidence="1" id="KW-0472">Membrane</keyword>
<feature type="transmembrane region" description="Helical" evidence="1">
    <location>
        <begin position="115"/>
        <end position="136"/>
    </location>
</feature>
<gene>
    <name evidence="2" type="ordered locus">TGAM_1215</name>
</gene>
<evidence type="ECO:0000256" key="1">
    <source>
        <dbReference type="SAM" id="Phobius"/>
    </source>
</evidence>
<feature type="transmembrane region" description="Helical" evidence="1">
    <location>
        <begin position="143"/>
        <end position="162"/>
    </location>
</feature>
<evidence type="ECO:0000313" key="2">
    <source>
        <dbReference type="EMBL" id="ACS33717.1"/>
    </source>
</evidence>